<dbReference type="PANTHER" id="PTHR37807:SF3">
    <property type="entry name" value="OS07G0160300 PROTEIN"/>
    <property type="match status" value="1"/>
</dbReference>
<gene>
    <name evidence="2" type="ORF">G1H19_08660</name>
</gene>
<dbReference type="Proteomes" id="UP000470470">
    <property type="component" value="Unassembled WGS sequence"/>
</dbReference>
<keyword evidence="2" id="KW-0547">Nucleotide-binding</keyword>
<dbReference type="InterPro" id="IPR027417">
    <property type="entry name" value="P-loop_NTPase"/>
</dbReference>
<proteinExistence type="predicted"/>
<evidence type="ECO:0000256" key="1">
    <source>
        <dbReference type="SAM" id="MobiDB-lite"/>
    </source>
</evidence>
<protein>
    <submittedName>
        <fullName evidence="2">ATP-binding protein</fullName>
    </submittedName>
</protein>
<comment type="caution">
    <text evidence="2">The sequence shown here is derived from an EMBL/GenBank/DDBJ whole genome shotgun (WGS) entry which is preliminary data.</text>
</comment>
<feature type="region of interest" description="Disordered" evidence="1">
    <location>
        <begin position="182"/>
        <end position="207"/>
    </location>
</feature>
<dbReference type="AlphaFoldDB" id="A0A7K3WCH1"/>
<dbReference type="PANTHER" id="PTHR37807">
    <property type="entry name" value="OS07G0160300 PROTEIN"/>
    <property type="match status" value="1"/>
</dbReference>
<name>A0A7K3WCH1_9ACTN</name>
<evidence type="ECO:0000313" key="3">
    <source>
        <dbReference type="Proteomes" id="UP000470470"/>
    </source>
</evidence>
<dbReference type="EMBL" id="JAAGWK010000010">
    <property type="protein sequence ID" value="NEL54067.1"/>
    <property type="molecule type" value="Genomic_DNA"/>
</dbReference>
<keyword evidence="2" id="KW-0067">ATP-binding</keyword>
<dbReference type="RefSeq" id="WP_162392760.1">
    <property type="nucleotide sequence ID" value="NZ_JAABOZ010000002.1"/>
</dbReference>
<organism evidence="2 3">
    <name type="scientific">Goekera deserti</name>
    <dbReference type="NCBI Taxonomy" id="2497753"/>
    <lineage>
        <taxon>Bacteria</taxon>
        <taxon>Bacillati</taxon>
        <taxon>Actinomycetota</taxon>
        <taxon>Actinomycetes</taxon>
        <taxon>Geodermatophilales</taxon>
        <taxon>Geodermatophilaceae</taxon>
        <taxon>Goekera</taxon>
    </lineage>
</organism>
<evidence type="ECO:0000313" key="2">
    <source>
        <dbReference type="EMBL" id="NEL54067.1"/>
    </source>
</evidence>
<reference evidence="2 3" key="1">
    <citation type="submission" date="2020-02" db="EMBL/GenBank/DDBJ databases">
        <title>The whole genome sequence of CPCC 205119.</title>
        <authorList>
            <person name="Jiang Z."/>
        </authorList>
    </citation>
    <scope>NUCLEOTIDE SEQUENCE [LARGE SCALE GENOMIC DNA]</scope>
    <source>
        <strain evidence="2 3">CPCC 205119</strain>
    </source>
</reference>
<dbReference type="Pfam" id="PF13671">
    <property type="entry name" value="AAA_33"/>
    <property type="match status" value="1"/>
</dbReference>
<keyword evidence="3" id="KW-1185">Reference proteome</keyword>
<dbReference type="Gene3D" id="3.40.50.300">
    <property type="entry name" value="P-loop containing nucleotide triphosphate hydrolases"/>
    <property type="match status" value="1"/>
</dbReference>
<dbReference type="GO" id="GO:0005524">
    <property type="term" value="F:ATP binding"/>
    <property type="evidence" value="ECO:0007669"/>
    <property type="project" value="UniProtKB-KW"/>
</dbReference>
<accession>A0A7K3WCH1</accession>
<sequence length="207" mass="21284">MLVLIGGLPGVGKTTLARELAGRLRAAHVRIDAVEAALVRSGLVAGQDDVGGAGYELALAMAGTCLQAGTDVVVDAVFPVAASRAPFAELAAATGTPVRWVRLVCGDRAEHRRRVEQRHADLPGHVVPSWQQVARRDVDAWTEPHVVVDTAGPDPLGAVEAALTAALTPEATRRTGRIAAATVHREGSADPGELGGAGDAEPVGRAP</sequence>
<dbReference type="SUPFAM" id="SSF52540">
    <property type="entry name" value="P-loop containing nucleoside triphosphate hydrolases"/>
    <property type="match status" value="1"/>
</dbReference>